<keyword evidence="6 9" id="KW-0733">Signal recognition particle</keyword>
<evidence type="ECO:0000313" key="12">
    <source>
        <dbReference type="EMBL" id="CAG7603386.1"/>
    </source>
</evidence>
<dbReference type="GO" id="GO:0048500">
    <property type="term" value="C:signal recognition particle"/>
    <property type="evidence" value="ECO:0007669"/>
    <property type="project" value="UniProtKB-UniRule"/>
</dbReference>
<dbReference type="EMBL" id="CAJVAS010000002">
    <property type="protein sequence ID" value="CAG7603386.1"/>
    <property type="molecule type" value="Genomic_DNA"/>
</dbReference>
<keyword evidence="13" id="KW-1185">Reference proteome</keyword>
<keyword evidence="4 9" id="KW-0694">RNA-binding</keyword>
<proteinExistence type="inferred from homology"/>
<dbReference type="GO" id="GO:0003924">
    <property type="term" value="F:GTPase activity"/>
    <property type="evidence" value="ECO:0007669"/>
    <property type="project" value="UniProtKB-UniRule"/>
</dbReference>
<comment type="function">
    <text evidence="9">Involved in targeting and insertion of nascent membrane proteins into the cytoplasmic membrane. Binds to the hydrophobic signal sequence of the ribosome-nascent chain (RNC) as it emerges from the ribosomes. The SRP-RNC complex is then targeted to the cytoplasmic membrane where it interacts with the SRP receptor FtsY.</text>
</comment>
<dbReference type="Pfam" id="PF02978">
    <property type="entry name" value="SRP_SPB"/>
    <property type="match status" value="1"/>
</dbReference>
<dbReference type="Proteomes" id="UP000693672">
    <property type="component" value="Unassembled WGS sequence"/>
</dbReference>
<dbReference type="PANTHER" id="PTHR11564:SF5">
    <property type="entry name" value="SIGNAL RECOGNITION PARTICLE SUBUNIT SRP54"/>
    <property type="match status" value="1"/>
</dbReference>
<comment type="domain">
    <text evidence="9">Composed of three domains: the N-terminal N domain, which is responsible for interactions with the ribosome, the central G domain, which binds GTP, and the C-terminal M domain, which binds the RNA and the signal sequence of the RNC.</text>
</comment>
<evidence type="ECO:0000256" key="6">
    <source>
        <dbReference type="ARBA" id="ARBA00023135"/>
    </source>
</evidence>
<feature type="binding site" evidence="9">
    <location>
        <begin position="248"/>
        <end position="251"/>
    </location>
    <ligand>
        <name>GTP</name>
        <dbReference type="ChEBI" id="CHEBI:37565"/>
    </ligand>
</feature>
<dbReference type="EC" id="3.6.5.4" evidence="9"/>
<name>A0A916JVF6_9BACL</name>
<keyword evidence="9" id="KW-0963">Cytoplasm</keyword>
<protein>
    <recommendedName>
        <fullName evidence="9">Signal recognition particle protein</fullName>
        <ecNumber evidence="9">3.6.5.4</ecNumber>
    </recommendedName>
    <alternativeName>
        <fullName evidence="9">Fifty-four homolog</fullName>
    </alternativeName>
</protein>
<keyword evidence="3 9" id="KW-0378">Hydrolase</keyword>
<dbReference type="PANTHER" id="PTHR11564">
    <property type="entry name" value="SIGNAL RECOGNITION PARTICLE 54K PROTEIN SRP54"/>
    <property type="match status" value="1"/>
</dbReference>
<dbReference type="GO" id="GO:0008312">
    <property type="term" value="F:7S RNA binding"/>
    <property type="evidence" value="ECO:0007669"/>
    <property type="project" value="InterPro"/>
</dbReference>
<dbReference type="SMART" id="SM00962">
    <property type="entry name" value="SRP54"/>
    <property type="match status" value="1"/>
</dbReference>
<reference evidence="12" key="1">
    <citation type="submission" date="2021-06" db="EMBL/GenBank/DDBJ databases">
        <authorList>
            <person name="Criscuolo A."/>
        </authorList>
    </citation>
    <scope>NUCLEOTIDE SEQUENCE</scope>
    <source>
        <strain evidence="12">CIP111600</strain>
    </source>
</reference>
<dbReference type="Pfam" id="PF00448">
    <property type="entry name" value="SRP54"/>
    <property type="match status" value="1"/>
</dbReference>
<dbReference type="SMART" id="SM00963">
    <property type="entry name" value="SRP54_N"/>
    <property type="match status" value="1"/>
</dbReference>
<feature type="binding site" evidence="9">
    <location>
        <begin position="108"/>
        <end position="115"/>
    </location>
    <ligand>
        <name>GTP</name>
        <dbReference type="ChEBI" id="CHEBI:37565"/>
    </ligand>
</feature>
<dbReference type="FunFam" id="3.40.50.300:FF:000022">
    <property type="entry name" value="Signal recognition particle 54 kDa subunit"/>
    <property type="match status" value="1"/>
</dbReference>
<evidence type="ECO:0000256" key="8">
    <source>
        <dbReference type="ARBA" id="ARBA00048027"/>
    </source>
</evidence>
<evidence type="ECO:0000256" key="2">
    <source>
        <dbReference type="ARBA" id="ARBA00022741"/>
    </source>
</evidence>
<dbReference type="InterPro" id="IPR022941">
    <property type="entry name" value="SRP54"/>
</dbReference>
<evidence type="ECO:0000256" key="3">
    <source>
        <dbReference type="ARBA" id="ARBA00022801"/>
    </source>
</evidence>
<comment type="catalytic activity">
    <reaction evidence="8 9">
        <text>GTP + H2O = GDP + phosphate + H(+)</text>
        <dbReference type="Rhea" id="RHEA:19669"/>
        <dbReference type="ChEBI" id="CHEBI:15377"/>
        <dbReference type="ChEBI" id="CHEBI:15378"/>
        <dbReference type="ChEBI" id="CHEBI:37565"/>
        <dbReference type="ChEBI" id="CHEBI:43474"/>
        <dbReference type="ChEBI" id="CHEBI:58189"/>
        <dbReference type="EC" id="3.6.5.4"/>
    </reaction>
</comment>
<dbReference type="InterPro" id="IPR004125">
    <property type="entry name" value="Signal_recog_particle_SRP54_M"/>
</dbReference>
<dbReference type="InterPro" id="IPR000897">
    <property type="entry name" value="SRP54_GTPase_dom"/>
</dbReference>
<evidence type="ECO:0000256" key="9">
    <source>
        <dbReference type="HAMAP-Rule" id="MF_00306"/>
    </source>
</evidence>
<feature type="binding site" evidence="9">
    <location>
        <begin position="190"/>
        <end position="194"/>
    </location>
    <ligand>
        <name>GTP</name>
        <dbReference type="ChEBI" id="CHEBI:37565"/>
    </ligand>
</feature>
<comment type="similarity">
    <text evidence="1 9">Belongs to the GTP-binding SRP family. SRP54 subfamily.</text>
</comment>
<dbReference type="HAMAP" id="MF_00306">
    <property type="entry name" value="SRP54"/>
    <property type="match status" value="1"/>
</dbReference>
<dbReference type="Pfam" id="PF02881">
    <property type="entry name" value="SRP54_N"/>
    <property type="match status" value="1"/>
</dbReference>
<evidence type="ECO:0000256" key="5">
    <source>
        <dbReference type="ARBA" id="ARBA00023134"/>
    </source>
</evidence>
<comment type="subunit">
    <text evidence="9">Part of the signal recognition particle protein translocation system, which is composed of SRP and FtsY.</text>
</comment>
<gene>
    <name evidence="9 12" type="primary">ffh</name>
    <name evidence="12" type="ORF">PAESOLCIP111_00593</name>
</gene>
<dbReference type="PROSITE" id="PS00300">
    <property type="entry name" value="SRP54"/>
    <property type="match status" value="1"/>
</dbReference>
<dbReference type="CDD" id="cd18539">
    <property type="entry name" value="SRP_G"/>
    <property type="match status" value="1"/>
</dbReference>
<evidence type="ECO:0000256" key="4">
    <source>
        <dbReference type="ARBA" id="ARBA00022884"/>
    </source>
</evidence>
<evidence type="ECO:0000313" key="13">
    <source>
        <dbReference type="Proteomes" id="UP000693672"/>
    </source>
</evidence>
<sequence>MAFEGLASRLQNVFSKLRGKGKLTEDDVSEALREVRLALLEADVNFKVVKEFIAKVKERAIGQEVLQSFTPAMIVIDIVNKELTELMGGAQSKLARANKPPTVIMMAGLQGAGKTTMTGKLGKMLLQQNHRPLLAAADIYRPAAIKQLQVLGEQLKVPVFSLGDKVSPVEIAKQALQHAKDHNNDYLIIDTAGRLHIDENLMDELKQIVETVHPDEILLVVDAMTGQDAVNVAESFHKQLALTGVVLSKMDGDTRGGAALSVKAVTGCPIKFVGMGEKMDALEPFHPERMASRILGMGDMLTLIEKAQASIDADKAKEMERKLRTAEFTFDDFLDQMEQVKKLGPLDQLLDMLPGAGKIKGMKDMKVDDKQMARVAAIVRSMTKEERQNPDLLSPSRRKRLAAGSGNSVQDVNRFIKQFEDMRKMMKQFSGMMGPKGQKQMKNLKKLGRGMKFPF</sequence>
<dbReference type="SMART" id="SM00382">
    <property type="entry name" value="AAA"/>
    <property type="match status" value="1"/>
</dbReference>
<dbReference type="RefSeq" id="WP_218090429.1">
    <property type="nucleotide sequence ID" value="NZ_CAJVAS010000002.1"/>
</dbReference>
<comment type="subcellular location">
    <subcellularLocation>
        <location evidence="9">Cytoplasm</location>
    </subcellularLocation>
    <text evidence="9">The SRP-RNC complex is targeted to the cytoplasmic membrane.</text>
</comment>
<dbReference type="AlphaFoldDB" id="A0A916JVF6"/>
<evidence type="ECO:0000256" key="7">
    <source>
        <dbReference type="ARBA" id="ARBA00023274"/>
    </source>
</evidence>
<organism evidence="12 13">
    <name type="scientific">Paenibacillus solanacearum</name>
    <dbReference type="NCBI Taxonomy" id="2048548"/>
    <lineage>
        <taxon>Bacteria</taxon>
        <taxon>Bacillati</taxon>
        <taxon>Bacillota</taxon>
        <taxon>Bacilli</taxon>
        <taxon>Bacillales</taxon>
        <taxon>Paenibacillaceae</taxon>
        <taxon>Paenibacillus</taxon>
    </lineage>
</organism>
<comment type="caution">
    <text evidence="12">The sequence shown here is derived from an EMBL/GenBank/DDBJ whole genome shotgun (WGS) entry which is preliminary data.</text>
</comment>
<evidence type="ECO:0000256" key="10">
    <source>
        <dbReference type="SAM" id="MobiDB-lite"/>
    </source>
</evidence>
<keyword evidence="5 9" id="KW-0342">GTP-binding</keyword>
<dbReference type="GO" id="GO:0006614">
    <property type="term" value="P:SRP-dependent cotranslational protein targeting to membrane"/>
    <property type="evidence" value="ECO:0007669"/>
    <property type="project" value="InterPro"/>
</dbReference>
<keyword evidence="7 9" id="KW-0687">Ribonucleoprotein</keyword>
<keyword evidence="2 9" id="KW-0547">Nucleotide-binding</keyword>
<evidence type="ECO:0000256" key="1">
    <source>
        <dbReference type="ARBA" id="ARBA00005450"/>
    </source>
</evidence>
<dbReference type="InterPro" id="IPR004780">
    <property type="entry name" value="SRP"/>
</dbReference>
<feature type="region of interest" description="Disordered" evidence="10">
    <location>
        <begin position="384"/>
        <end position="406"/>
    </location>
</feature>
<dbReference type="InterPro" id="IPR013822">
    <property type="entry name" value="Signal_recog_particl_SRP54_hlx"/>
</dbReference>
<evidence type="ECO:0000259" key="11">
    <source>
        <dbReference type="PROSITE" id="PS00300"/>
    </source>
</evidence>
<feature type="domain" description="SRP54-type proteins GTP-binding" evidence="11">
    <location>
        <begin position="269"/>
        <end position="282"/>
    </location>
</feature>
<dbReference type="GO" id="GO:0005525">
    <property type="term" value="F:GTP binding"/>
    <property type="evidence" value="ECO:0007669"/>
    <property type="project" value="UniProtKB-UniRule"/>
</dbReference>
<accession>A0A916JVF6</accession>
<dbReference type="NCBIfam" id="TIGR00959">
    <property type="entry name" value="ffh"/>
    <property type="match status" value="1"/>
</dbReference>
<dbReference type="InterPro" id="IPR003593">
    <property type="entry name" value="AAA+_ATPase"/>
</dbReference>